<dbReference type="InterPro" id="IPR001810">
    <property type="entry name" value="F-box_dom"/>
</dbReference>
<dbReference type="PANTHER" id="PTHR33165:SF58">
    <property type="entry name" value="OS05G0123400 PROTEIN"/>
    <property type="match status" value="1"/>
</dbReference>
<name>A0ABC9ADE6_9POAL</name>
<dbReference type="Pfam" id="PF03478">
    <property type="entry name" value="Beta-prop_KIB1-4"/>
    <property type="match status" value="1"/>
</dbReference>
<keyword evidence="4" id="KW-1185">Reference proteome</keyword>
<evidence type="ECO:0000259" key="1">
    <source>
        <dbReference type="Pfam" id="PF00646"/>
    </source>
</evidence>
<evidence type="ECO:0000259" key="2">
    <source>
        <dbReference type="Pfam" id="PF03478"/>
    </source>
</evidence>
<dbReference type="InterPro" id="IPR005174">
    <property type="entry name" value="KIB1-4_b-propeller"/>
</dbReference>
<sequence length="490" mass="55995">MKRTRCRSSGGDRYLCSSGNNEWSVLHFSILSSPVSWSPFPIHFVNLYGRRDWPNLPSELTEQIASRLLRYDVAEYLRLRAACKAWRECICYSSDLDSRFRPRQWIMLSKGDGTRCRFLNLATGACVQIDLPELSGHHIESSTEGLLVLREKTSDDIRLLNPLTRALTDLPPITAALRSVSPDWSEDWKTACPSRIVYAGISDETSPPTVALFMRGHLWNIAYAKPGDQRWALVDDKGWRTFPNRRVISDGELLRYVWYLSAVTLRGRIYFATFQGNILKLKLHPRPRLVPVVNDQSSHMIWHCGILRHNVVSYLVPANDNHRSLLMVRYYSSLDHLSPDEQRRMKRRKRTTLLKLPGDRPGQYKWHQLEVFKVDLAGKKLIPVENMGHRAVFIGDVTCISFSIQRFPSVYGNAVYLGMNSHCSIACGVCHLNDNRIEPRLEHVLEGGGKAPLGLDKTLRGPERIVPLARPCSLEEYLVCHVGFKYGIKD</sequence>
<evidence type="ECO:0008006" key="5">
    <source>
        <dbReference type="Google" id="ProtNLM"/>
    </source>
</evidence>
<dbReference type="Pfam" id="PF00646">
    <property type="entry name" value="F-box"/>
    <property type="match status" value="1"/>
</dbReference>
<dbReference type="PANTHER" id="PTHR33165">
    <property type="entry name" value="F-BOX DOMAIN CONTAINING PROTEIN-LIKE-RELATED"/>
    <property type="match status" value="1"/>
</dbReference>
<gene>
    <name evidence="3" type="ORF">URODEC1_LOCUS53196</name>
</gene>
<organism evidence="3 4">
    <name type="scientific">Urochloa decumbens</name>
    <dbReference type="NCBI Taxonomy" id="240449"/>
    <lineage>
        <taxon>Eukaryota</taxon>
        <taxon>Viridiplantae</taxon>
        <taxon>Streptophyta</taxon>
        <taxon>Embryophyta</taxon>
        <taxon>Tracheophyta</taxon>
        <taxon>Spermatophyta</taxon>
        <taxon>Magnoliopsida</taxon>
        <taxon>Liliopsida</taxon>
        <taxon>Poales</taxon>
        <taxon>Poaceae</taxon>
        <taxon>PACMAD clade</taxon>
        <taxon>Panicoideae</taxon>
        <taxon>Panicodae</taxon>
        <taxon>Paniceae</taxon>
        <taxon>Melinidinae</taxon>
        <taxon>Urochloa</taxon>
    </lineage>
</organism>
<accession>A0ABC9ADE6</accession>
<dbReference type="Proteomes" id="UP001497457">
    <property type="component" value="Chromosome 20rd"/>
</dbReference>
<protein>
    <recommendedName>
        <fullName evidence="5">F-box domain-containing protein</fullName>
    </recommendedName>
</protein>
<evidence type="ECO:0000313" key="4">
    <source>
        <dbReference type="Proteomes" id="UP001497457"/>
    </source>
</evidence>
<feature type="domain" description="KIB1-4 beta-propeller" evidence="2">
    <location>
        <begin position="118"/>
        <end position="417"/>
    </location>
</feature>
<reference evidence="4" key="1">
    <citation type="submission" date="2024-06" db="EMBL/GenBank/DDBJ databases">
        <authorList>
            <person name="Ryan C."/>
        </authorList>
    </citation>
    <scope>NUCLEOTIDE SEQUENCE [LARGE SCALE GENOMIC DNA]</scope>
</reference>
<proteinExistence type="predicted"/>
<dbReference type="EMBL" id="OZ075130">
    <property type="protein sequence ID" value="CAL4975526.1"/>
    <property type="molecule type" value="Genomic_DNA"/>
</dbReference>
<feature type="domain" description="F-box" evidence="1">
    <location>
        <begin position="53"/>
        <end position="92"/>
    </location>
</feature>
<evidence type="ECO:0000313" key="3">
    <source>
        <dbReference type="EMBL" id="CAL4975526.1"/>
    </source>
</evidence>
<dbReference type="AlphaFoldDB" id="A0ABC9ADE6"/>
<dbReference type="InterPro" id="IPR036047">
    <property type="entry name" value="F-box-like_dom_sf"/>
</dbReference>
<dbReference type="SUPFAM" id="SSF81383">
    <property type="entry name" value="F-box domain"/>
    <property type="match status" value="1"/>
</dbReference>
<reference evidence="3 4" key="2">
    <citation type="submission" date="2024-10" db="EMBL/GenBank/DDBJ databases">
        <authorList>
            <person name="Ryan C."/>
        </authorList>
    </citation>
    <scope>NUCLEOTIDE SEQUENCE [LARGE SCALE GENOMIC DNA]</scope>
</reference>